<dbReference type="AlphaFoldDB" id="A0A0F9Z2Q3"/>
<keyword evidence="1" id="KW-1133">Transmembrane helix</keyword>
<keyword evidence="1" id="KW-0472">Membrane</keyword>
<name>A0A0F9Z2Q3_9ZZZZ</name>
<feature type="transmembrane region" description="Helical" evidence="1">
    <location>
        <begin position="32"/>
        <end position="53"/>
    </location>
</feature>
<dbReference type="EMBL" id="LAZR01000003">
    <property type="protein sequence ID" value="KKO11389.1"/>
    <property type="molecule type" value="Genomic_DNA"/>
</dbReference>
<sequence>MESFKLKMPTCPECGSTDTKIDIRDYSNLVRIPAAVGSAGLIGIPIASMSFVCRKCETRFKDKGEE</sequence>
<keyword evidence="1" id="KW-0812">Transmembrane</keyword>
<comment type="caution">
    <text evidence="2">The sequence shown here is derived from an EMBL/GenBank/DDBJ whole genome shotgun (WGS) entry which is preliminary data.</text>
</comment>
<protein>
    <submittedName>
        <fullName evidence="2">Uncharacterized protein</fullName>
    </submittedName>
</protein>
<reference evidence="2" key="1">
    <citation type="journal article" date="2015" name="Nature">
        <title>Complex archaea that bridge the gap between prokaryotes and eukaryotes.</title>
        <authorList>
            <person name="Spang A."/>
            <person name="Saw J.H."/>
            <person name="Jorgensen S.L."/>
            <person name="Zaremba-Niedzwiedzka K."/>
            <person name="Martijn J."/>
            <person name="Lind A.E."/>
            <person name="van Eijk R."/>
            <person name="Schleper C."/>
            <person name="Guy L."/>
            <person name="Ettema T.J."/>
        </authorList>
    </citation>
    <scope>NUCLEOTIDE SEQUENCE</scope>
</reference>
<evidence type="ECO:0000313" key="2">
    <source>
        <dbReference type="EMBL" id="KKO11389.1"/>
    </source>
</evidence>
<accession>A0A0F9Z2Q3</accession>
<gene>
    <name evidence="2" type="ORF">LCGC14_0018700</name>
</gene>
<proteinExistence type="predicted"/>
<evidence type="ECO:0000256" key="1">
    <source>
        <dbReference type="SAM" id="Phobius"/>
    </source>
</evidence>
<organism evidence="2">
    <name type="scientific">marine sediment metagenome</name>
    <dbReference type="NCBI Taxonomy" id="412755"/>
    <lineage>
        <taxon>unclassified sequences</taxon>
        <taxon>metagenomes</taxon>
        <taxon>ecological metagenomes</taxon>
    </lineage>
</organism>